<comment type="caution">
    <text evidence="6">The sequence shown here is derived from an EMBL/GenBank/DDBJ whole genome shotgun (WGS) entry which is preliminary data.</text>
</comment>
<dbReference type="Proteomes" id="UP000441586">
    <property type="component" value="Unassembled WGS sequence"/>
</dbReference>
<evidence type="ECO:0000313" key="6">
    <source>
        <dbReference type="EMBL" id="KAE9627820.1"/>
    </source>
</evidence>
<comment type="similarity">
    <text evidence="1">Belongs to the 'phage' integrase family.</text>
</comment>
<dbReference type="GO" id="GO:0015074">
    <property type="term" value="P:DNA integration"/>
    <property type="evidence" value="ECO:0007669"/>
    <property type="project" value="UniProtKB-KW"/>
</dbReference>
<reference evidence="6 7" key="1">
    <citation type="submission" date="2019-12" db="EMBL/GenBank/DDBJ databases">
        <authorList>
            <person name="Zhang Y.-J."/>
        </authorList>
    </citation>
    <scope>NUCLEOTIDE SEQUENCE [LARGE SCALE GENOMIC DNA]</scope>
    <source>
        <strain evidence="6 7">H18S-6</strain>
    </source>
</reference>
<evidence type="ECO:0000256" key="3">
    <source>
        <dbReference type="ARBA" id="ARBA00023125"/>
    </source>
</evidence>
<protein>
    <submittedName>
        <fullName evidence="6">Tyrosine-type recombinase/integrase</fullName>
    </submittedName>
</protein>
<dbReference type="AlphaFoldDB" id="A0A6A4R8E2"/>
<dbReference type="InterPro" id="IPR002104">
    <property type="entry name" value="Integrase_catalytic"/>
</dbReference>
<dbReference type="PANTHER" id="PTHR30349">
    <property type="entry name" value="PHAGE INTEGRASE-RELATED"/>
    <property type="match status" value="1"/>
</dbReference>
<dbReference type="EMBL" id="WSFO01000011">
    <property type="protein sequence ID" value="KAE9627820.1"/>
    <property type="molecule type" value="Genomic_DNA"/>
</dbReference>
<dbReference type="CDD" id="cd00397">
    <property type="entry name" value="DNA_BRE_C"/>
    <property type="match status" value="1"/>
</dbReference>
<keyword evidence="2" id="KW-0229">DNA integration</keyword>
<accession>A0A6A4R8E2</accession>
<evidence type="ECO:0000256" key="4">
    <source>
        <dbReference type="ARBA" id="ARBA00023172"/>
    </source>
</evidence>
<dbReference type="InterPro" id="IPR050090">
    <property type="entry name" value="Tyrosine_recombinase_XerCD"/>
</dbReference>
<dbReference type="Gene3D" id="1.10.443.10">
    <property type="entry name" value="Intergrase catalytic core"/>
    <property type="match status" value="1"/>
</dbReference>
<dbReference type="InterPro" id="IPR013762">
    <property type="entry name" value="Integrase-like_cat_sf"/>
</dbReference>
<dbReference type="InterPro" id="IPR011010">
    <property type="entry name" value="DNA_brk_join_enz"/>
</dbReference>
<dbReference type="RefSeq" id="WP_158980574.1">
    <property type="nucleotide sequence ID" value="NZ_WSFO01000011.1"/>
</dbReference>
<keyword evidence="4" id="KW-0233">DNA recombination</keyword>
<dbReference type="Pfam" id="PF00589">
    <property type="entry name" value="Phage_integrase"/>
    <property type="match status" value="1"/>
</dbReference>
<evidence type="ECO:0000256" key="2">
    <source>
        <dbReference type="ARBA" id="ARBA00022908"/>
    </source>
</evidence>
<feature type="domain" description="Tyr recombinase" evidence="5">
    <location>
        <begin position="4"/>
        <end position="191"/>
    </location>
</feature>
<gene>
    <name evidence="6" type="ORF">GP644_17100</name>
</gene>
<evidence type="ECO:0000259" key="5">
    <source>
        <dbReference type="PROSITE" id="PS51898"/>
    </source>
</evidence>
<evidence type="ECO:0000313" key="7">
    <source>
        <dbReference type="Proteomes" id="UP000441586"/>
    </source>
</evidence>
<dbReference type="PANTHER" id="PTHR30349:SF41">
    <property type="entry name" value="INTEGRASE_RECOMBINASE PROTEIN MJ0367-RELATED"/>
    <property type="match status" value="1"/>
</dbReference>
<name>A0A6A4R8E2_9RHOB</name>
<keyword evidence="3" id="KW-0238">DNA-binding</keyword>
<dbReference type="PROSITE" id="PS51898">
    <property type="entry name" value="TYR_RECOMBINASE"/>
    <property type="match status" value="1"/>
</dbReference>
<evidence type="ECO:0000256" key="1">
    <source>
        <dbReference type="ARBA" id="ARBA00008857"/>
    </source>
</evidence>
<sequence>MGKQPAKVLEPEDICRVLKKTEQQRHVARNKVMILLSFKAGLRACEIAGLDWSRVLRSNGKTGSSITICKSIAKRGSGRTIPMNSDLHGALKYLHSELHCPITGPVIRSERGQHMTARSVVNWFSDIYAQLGLRGCSSHSGRRTFITRAARELSKTGGSLRDVQELAGHRALTTTERYIQGNRDAQRQLVGLI</sequence>
<dbReference type="SUPFAM" id="SSF56349">
    <property type="entry name" value="DNA breaking-rejoining enzymes"/>
    <property type="match status" value="1"/>
</dbReference>
<dbReference type="GO" id="GO:0003677">
    <property type="term" value="F:DNA binding"/>
    <property type="evidence" value="ECO:0007669"/>
    <property type="project" value="UniProtKB-KW"/>
</dbReference>
<organism evidence="6 7">
    <name type="scientific">Parasedimentitalea maritima</name>
    <dbReference type="NCBI Taxonomy" id="2578117"/>
    <lineage>
        <taxon>Bacteria</taxon>
        <taxon>Pseudomonadati</taxon>
        <taxon>Pseudomonadota</taxon>
        <taxon>Alphaproteobacteria</taxon>
        <taxon>Rhodobacterales</taxon>
        <taxon>Paracoccaceae</taxon>
        <taxon>Parasedimentitalea</taxon>
    </lineage>
</organism>
<proteinExistence type="inferred from homology"/>
<dbReference type="GO" id="GO:0006310">
    <property type="term" value="P:DNA recombination"/>
    <property type="evidence" value="ECO:0007669"/>
    <property type="project" value="UniProtKB-KW"/>
</dbReference>